<protein>
    <submittedName>
        <fullName evidence="1">Uncharacterized protein</fullName>
    </submittedName>
</protein>
<gene>
    <name evidence="1" type="ORF">MNB_SM-4-726</name>
</gene>
<dbReference type="EMBL" id="FPHF01000097">
    <property type="protein sequence ID" value="SFV67614.1"/>
    <property type="molecule type" value="Genomic_DNA"/>
</dbReference>
<organism evidence="1">
    <name type="scientific">hydrothermal vent metagenome</name>
    <dbReference type="NCBI Taxonomy" id="652676"/>
    <lineage>
        <taxon>unclassified sequences</taxon>
        <taxon>metagenomes</taxon>
        <taxon>ecological metagenomes</taxon>
    </lineage>
</organism>
<proteinExistence type="predicted"/>
<sequence>MNIPNVKHFSHKVVERTKHHIQKVSEFIYEKGDPDFVDERKKEEPKEESFFDYFINFFRR</sequence>
<evidence type="ECO:0000313" key="1">
    <source>
        <dbReference type="EMBL" id="SFV67614.1"/>
    </source>
</evidence>
<name>A0A1W1CPC0_9ZZZZ</name>
<accession>A0A1W1CPC0</accession>
<dbReference type="AlphaFoldDB" id="A0A1W1CPC0"/>
<reference evidence="1" key="1">
    <citation type="submission" date="2016-10" db="EMBL/GenBank/DDBJ databases">
        <authorList>
            <person name="de Groot N.N."/>
        </authorList>
    </citation>
    <scope>NUCLEOTIDE SEQUENCE</scope>
</reference>